<dbReference type="Gene3D" id="1.20.1310.10">
    <property type="entry name" value="Cullin Repeats"/>
    <property type="match status" value="1"/>
</dbReference>
<accession>A0A8T2URL8</accession>
<comment type="similarity">
    <text evidence="2 3">Belongs to the cullin family.</text>
</comment>
<dbReference type="InterPro" id="IPR016157">
    <property type="entry name" value="Cullin_CS"/>
</dbReference>
<gene>
    <name evidence="5" type="ORF">KP509_06G089900</name>
</gene>
<dbReference type="InterPro" id="IPR036317">
    <property type="entry name" value="Cullin_homology_sf"/>
</dbReference>
<keyword evidence="1" id="KW-0832">Ubl conjugation</keyword>
<dbReference type="GO" id="GO:0031625">
    <property type="term" value="F:ubiquitin protein ligase binding"/>
    <property type="evidence" value="ECO:0007669"/>
    <property type="project" value="InterPro"/>
</dbReference>
<dbReference type="OrthoDB" id="27073at2759"/>
<evidence type="ECO:0000313" key="6">
    <source>
        <dbReference type="Proteomes" id="UP000825935"/>
    </source>
</evidence>
<name>A0A8T2URL8_CERRI</name>
<dbReference type="GO" id="GO:0031461">
    <property type="term" value="C:cullin-RING ubiquitin ligase complex"/>
    <property type="evidence" value="ECO:0007669"/>
    <property type="project" value="InterPro"/>
</dbReference>
<dbReference type="Proteomes" id="UP000825935">
    <property type="component" value="Chromosome 6"/>
</dbReference>
<dbReference type="InterPro" id="IPR045093">
    <property type="entry name" value="Cullin"/>
</dbReference>
<dbReference type="Pfam" id="PF10557">
    <property type="entry name" value="Cullin_Nedd8"/>
    <property type="match status" value="1"/>
</dbReference>
<feature type="domain" description="Cullin family profile" evidence="4">
    <location>
        <begin position="1"/>
        <end position="159"/>
    </location>
</feature>
<dbReference type="SMART" id="SM00182">
    <property type="entry name" value="CULLIN"/>
    <property type="match status" value="1"/>
</dbReference>
<dbReference type="FunFam" id="1.10.10.10:FF:000050">
    <property type="entry name" value="Cullin 4B"/>
    <property type="match status" value="1"/>
</dbReference>
<evidence type="ECO:0000259" key="4">
    <source>
        <dbReference type="PROSITE" id="PS50069"/>
    </source>
</evidence>
<dbReference type="PANTHER" id="PTHR11932">
    <property type="entry name" value="CULLIN"/>
    <property type="match status" value="1"/>
</dbReference>
<dbReference type="EMBL" id="CM035411">
    <property type="protein sequence ID" value="KAH7436024.1"/>
    <property type="molecule type" value="Genomic_DNA"/>
</dbReference>
<evidence type="ECO:0000256" key="3">
    <source>
        <dbReference type="RuleBase" id="RU003829"/>
    </source>
</evidence>
<dbReference type="GO" id="GO:0006511">
    <property type="term" value="P:ubiquitin-dependent protein catabolic process"/>
    <property type="evidence" value="ECO:0007669"/>
    <property type="project" value="InterPro"/>
</dbReference>
<dbReference type="InterPro" id="IPR019559">
    <property type="entry name" value="Cullin_neddylation_domain"/>
</dbReference>
<dbReference type="Gene3D" id="3.30.230.130">
    <property type="entry name" value="Cullin, Chain C, Domain 2"/>
    <property type="match status" value="1"/>
</dbReference>
<proteinExistence type="inferred from homology"/>
<dbReference type="AlphaFoldDB" id="A0A8T2URL8"/>
<comment type="caution">
    <text evidence="5">The sequence shown here is derived from an EMBL/GenBank/DDBJ whole genome shotgun (WGS) entry which is preliminary data.</text>
</comment>
<dbReference type="FunFam" id="3.30.230.130:FF:000006">
    <property type="entry name" value="Cullin-4 like"/>
    <property type="match status" value="1"/>
</dbReference>
<organism evidence="5 6">
    <name type="scientific">Ceratopteris richardii</name>
    <name type="common">Triangle waterfern</name>
    <dbReference type="NCBI Taxonomy" id="49495"/>
    <lineage>
        <taxon>Eukaryota</taxon>
        <taxon>Viridiplantae</taxon>
        <taxon>Streptophyta</taxon>
        <taxon>Embryophyta</taxon>
        <taxon>Tracheophyta</taxon>
        <taxon>Polypodiopsida</taxon>
        <taxon>Polypodiidae</taxon>
        <taxon>Polypodiales</taxon>
        <taxon>Pteridineae</taxon>
        <taxon>Pteridaceae</taxon>
        <taxon>Parkerioideae</taxon>
        <taxon>Ceratopteris</taxon>
    </lineage>
</organism>
<dbReference type="PROSITE" id="PS50069">
    <property type="entry name" value="CULLIN_2"/>
    <property type="match status" value="1"/>
</dbReference>
<dbReference type="PROSITE" id="PS01256">
    <property type="entry name" value="CULLIN_1"/>
    <property type="match status" value="1"/>
</dbReference>
<dbReference type="InterPro" id="IPR036388">
    <property type="entry name" value="WH-like_DNA-bd_sf"/>
</dbReference>
<evidence type="ECO:0000256" key="2">
    <source>
        <dbReference type="PROSITE-ProRule" id="PRU00330"/>
    </source>
</evidence>
<protein>
    <recommendedName>
        <fullName evidence="4">Cullin family profile domain-containing protein</fullName>
    </recommendedName>
</protein>
<dbReference type="Pfam" id="PF00888">
    <property type="entry name" value="Cullin"/>
    <property type="match status" value="1"/>
</dbReference>
<sequence length="286" mass="33229">MISKLKTECGSQFTNKLEGMFKDVELSKEINESFKQSSQARTKLPSGIEMNVHVLTTGYWPTYPPMEIRLPIELNAYQDIFKDFYLSKHSGRRLMWQNSLGHCVLKSDFPKGRKELSVSLFQTVVLMLFNGPDRLSFQEIKDTTAIEDKELRRTLQSLACGKVRVLTKEPKGRDVDDDDSFSFNADFSAPLFRIKVNAIQLKETVEENTSTTERVFQDRQYQIDAAIVRIMKTRKVLSHTLLITELFQQLKFPIKPADLKKRIESLIDREYLERDKNNPQVYNYLA</sequence>
<dbReference type="SUPFAM" id="SSF46785">
    <property type="entry name" value="Winged helix' DNA-binding domain"/>
    <property type="match status" value="1"/>
</dbReference>
<keyword evidence="6" id="KW-1185">Reference proteome</keyword>
<dbReference type="InterPro" id="IPR036390">
    <property type="entry name" value="WH_DNA-bd_sf"/>
</dbReference>
<dbReference type="Gene3D" id="1.10.10.10">
    <property type="entry name" value="Winged helix-like DNA-binding domain superfamily/Winged helix DNA-binding domain"/>
    <property type="match status" value="1"/>
</dbReference>
<evidence type="ECO:0000313" key="5">
    <source>
        <dbReference type="EMBL" id="KAH7436024.1"/>
    </source>
</evidence>
<reference evidence="5" key="1">
    <citation type="submission" date="2021-08" db="EMBL/GenBank/DDBJ databases">
        <title>WGS assembly of Ceratopteris richardii.</title>
        <authorList>
            <person name="Marchant D.B."/>
            <person name="Chen G."/>
            <person name="Jenkins J."/>
            <person name="Shu S."/>
            <person name="Leebens-Mack J."/>
            <person name="Grimwood J."/>
            <person name="Schmutz J."/>
            <person name="Soltis P."/>
            <person name="Soltis D."/>
            <person name="Chen Z.-H."/>
        </authorList>
    </citation>
    <scope>NUCLEOTIDE SEQUENCE</scope>
    <source>
        <strain evidence="5">Whitten #5841</strain>
        <tissue evidence="5">Leaf</tissue>
    </source>
</reference>
<dbReference type="SMART" id="SM00884">
    <property type="entry name" value="Cullin_Nedd8"/>
    <property type="match status" value="1"/>
</dbReference>
<evidence type="ECO:0000256" key="1">
    <source>
        <dbReference type="ARBA" id="ARBA00022843"/>
    </source>
</evidence>
<dbReference type="SUPFAM" id="SSF75632">
    <property type="entry name" value="Cullin homology domain"/>
    <property type="match status" value="1"/>
</dbReference>
<dbReference type="InterPro" id="IPR059120">
    <property type="entry name" value="Cullin-like_AB"/>
</dbReference>
<dbReference type="Pfam" id="PF26557">
    <property type="entry name" value="Cullin_AB"/>
    <property type="match status" value="1"/>
</dbReference>
<dbReference type="InterPro" id="IPR016158">
    <property type="entry name" value="Cullin_homology"/>
</dbReference>
<dbReference type="InterPro" id="IPR001373">
    <property type="entry name" value="Cullin_N"/>
</dbReference>